<organism evidence="7 8">
    <name type="scientific">Holothuria leucospilota</name>
    <name type="common">Black long sea cucumber</name>
    <name type="synonym">Mertensiothuria leucospilota</name>
    <dbReference type="NCBI Taxonomy" id="206669"/>
    <lineage>
        <taxon>Eukaryota</taxon>
        <taxon>Metazoa</taxon>
        <taxon>Echinodermata</taxon>
        <taxon>Eleutherozoa</taxon>
        <taxon>Echinozoa</taxon>
        <taxon>Holothuroidea</taxon>
        <taxon>Aspidochirotacea</taxon>
        <taxon>Aspidochirotida</taxon>
        <taxon>Holothuriidae</taxon>
        <taxon>Holothuria</taxon>
    </lineage>
</organism>
<dbReference type="InterPro" id="IPR029034">
    <property type="entry name" value="Cystine-knot_cytokine"/>
</dbReference>
<protein>
    <submittedName>
        <fullName evidence="7">Glycoprotein hormone beta-5</fullName>
    </submittedName>
</protein>
<accession>A0A9Q1HDE2</accession>
<dbReference type="SUPFAM" id="SSF57501">
    <property type="entry name" value="Cystine-knot cytokines"/>
    <property type="match status" value="1"/>
</dbReference>
<evidence type="ECO:0000259" key="6">
    <source>
        <dbReference type="Pfam" id="PF00007"/>
    </source>
</evidence>
<dbReference type="InterPro" id="IPR006208">
    <property type="entry name" value="Glyco_hormone_CN"/>
</dbReference>
<dbReference type="EMBL" id="JAIZAY010000003">
    <property type="protein sequence ID" value="KAJ8045327.1"/>
    <property type="molecule type" value="Genomic_DNA"/>
</dbReference>
<dbReference type="PANTHER" id="PTHR11515">
    <property type="entry name" value="GLYCOPROTEIN HORMONE BETA CHAIN"/>
    <property type="match status" value="1"/>
</dbReference>
<evidence type="ECO:0000313" key="8">
    <source>
        <dbReference type="Proteomes" id="UP001152320"/>
    </source>
</evidence>
<dbReference type="GO" id="GO:0005179">
    <property type="term" value="F:hormone activity"/>
    <property type="evidence" value="ECO:0007669"/>
    <property type="project" value="InterPro"/>
</dbReference>
<dbReference type="GO" id="GO:0005737">
    <property type="term" value="C:cytoplasm"/>
    <property type="evidence" value="ECO:0007669"/>
    <property type="project" value="TreeGrafter"/>
</dbReference>
<gene>
    <name evidence="7" type="ORF">HOLleu_08316</name>
</gene>
<keyword evidence="4" id="KW-1015">Disulfide bond</keyword>
<dbReference type="CDD" id="cd00069">
    <property type="entry name" value="GHB_like"/>
    <property type="match status" value="1"/>
</dbReference>
<dbReference type="OrthoDB" id="10006958at2759"/>
<evidence type="ECO:0000256" key="4">
    <source>
        <dbReference type="ARBA" id="ARBA00023157"/>
    </source>
</evidence>
<evidence type="ECO:0000256" key="5">
    <source>
        <dbReference type="SAM" id="SignalP"/>
    </source>
</evidence>
<dbReference type="GO" id="GO:0005615">
    <property type="term" value="C:extracellular space"/>
    <property type="evidence" value="ECO:0007669"/>
    <property type="project" value="TreeGrafter"/>
</dbReference>
<name>A0A9Q1HDE2_HOLLE</name>
<comment type="subcellular location">
    <subcellularLocation>
        <location evidence="1">Secreted</location>
    </subcellularLocation>
</comment>
<dbReference type="Pfam" id="PF00007">
    <property type="entry name" value="Cys_knot"/>
    <property type="match status" value="1"/>
</dbReference>
<evidence type="ECO:0000256" key="2">
    <source>
        <dbReference type="ARBA" id="ARBA00006552"/>
    </source>
</evidence>
<keyword evidence="8" id="KW-1185">Reference proteome</keyword>
<keyword evidence="5" id="KW-0732">Signal</keyword>
<dbReference type="InterPro" id="IPR001545">
    <property type="entry name" value="Gonadotropin_bsu"/>
</dbReference>
<dbReference type="AlphaFoldDB" id="A0A9Q1HDE2"/>
<dbReference type="GO" id="GO:0007186">
    <property type="term" value="P:G protein-coupled receptor signaling pathway"/>
    <property type="evidence" value="ECO:0007669"/>
    <property type="project" value="TreeGrafter"/>
</dbReference>
<dbReference type="PANTHER" id="PTHR11515:SF13">
    <property type="entry name" value="GLYCOPROTEIN HORMONE BETA 5, ISOFORM A"/>
    <property type="match status" value="1"/>
</dbReference>
<feature type="chain" id="PRO_5040345843" evidence="5">
    <location>
        <begin position="28"/>
        <end position="137"/>
    </location>
</feature>
<sequence>MARRERVYLLGLTGCLIVSLLCSTVTGVDPSTTIECFVHTAMKHRAVKNGCRPYDINIRGCWGRCDSYQVPELLPPYVYSVHPSCIQDSVTPTTIQLPDCDEGVDSTYVYESANSCKCQSISDVTTAYDYRPDYYLT</sequence>
<proteinExistence type="inferred from homology"/>
<comment type="similarity">
    <text evidence="2">Belongs to the glycoprotein hormones subunit beta family.</text>
</comment>
<dbReference type="Gene3D" id="2.10.90.10">
    <property type="entry name" value="Cystine-knot cytokines"/>
    <property type="match status" value="1"/>
</dbReference>
<feature type="domain" description="Glycoprotein hormone subunit beta" evidence="6">
    <location>
        <begin position="44"/>
        <end position="127"/>
    </location>
</feature>
<dbReference type="Proteomes" id="UP001152320">
    <property type="component" value="Chromosome 3"/>
</dbReference>
<keyword evidence="3" id="KW-0964">Secreted</keyword>
<feature type="signal peptide" evidence="5">
    <location>
        <begin position="1"/>
        <end position="27"/>
    </location>
</feature>
<reference evidence="7" key="1">
    <citation type="submission" date="2021-10" db="EMBL/GenBank/DDBJ databases">
        <title>Tropical sea cucumber genome reveals ecological adaptation and Cuvierian tubules defense mechanism.</title>
        <authorList>
            <person name="Chen T."/>
        </authorList>
    </citation>
    <scope>NUCLEOTIDE SEQUENCE</scope>
    <source>
        <strain evidence="7">Nanhai2018</strain>
        <tissue evidence="7">Muscle</tissue>
    </source>
</reference>
<evidence type="ECO:0000256" key="1">
    <source>
        <dbReference type="ARBA" id="ARBA00004613"/>
    </source>
</evidence>
<evidence type="ECO:0000256" key="3">
    <source>
        <dbReference type="ARBA" id="ARBA00022525"/>
    </source>
</evidence>
<evidence type="ECO:0000313" key="7">
    <source>
        <dbReference type="EMBL" id="KAJ8045327.1"/>
    </source>
</evidence>
<comment type="caution">
    <text evidence="7">The sequence shown here is derived from an EMBL/GenBank/DDBJ whole genome shotgun (WGS) entry which is preliminary data.</text>
</comment>